<evidence type="ECO:0000313" key="3">
    <source>
        <dbReference type="Proteomes" id="UP001152607"/>
    </source>
</evidence>
<dbReference type="AlphaFoldDB" id="A0A9W4XQV1"/>
<feature type="region of interest" description="Disordered" evidence="1">
    <location>
        <begin position="377"/>
        <end position="399"/>
    </location>
</feature>
<protein>
    <submittedName>
        <fullName evidence="2">Uncharacterized protein</fullName>
    </submittedName>
</protein>
<feature type="compositionally biased region" description="Basic and acidic residues" evidence="1">
    <location>
        <begin position="377"/>
        <end position="394"/>
    </location>
</feature>
<keyword evidence="3" id="KW-1185">Reference proteome</keyword>
<organism evidence="2 3">
    <name type="scientific">Periconia digitata</name>
    <dbReference type="NCBI Taxonomy" id="1303443"/>
    <lineage>
        <taxon>Eukaryota</taxon>
        <taxon>Fungi</taxon>
        <taxon>Dikarya</taxon>
        <taxon>Ascomycota</taxon>
        <taxon>Pezizomycotina</taxon>
        <taxon>Dothideomycetes</taxon>
        <taxon>Pleosporomycetidae</taxon>
        <taxon>Pleosporales</taxon>
        <taxon>Massarineae</taxon>
        <taxon>Periconiaceae</taxon>
        <taxon>Periconia</taxon>
    </lineage>
</organism>
<name>A0A9W4XQV1_9PLEO</name>
<gene>
    <name evidence="2" type="ORF">PDIGIT_LOCUS10436</name>
</gene>
<comment type="caution">
    <text evidence="2">The sequence shown here is derived from an EMBL/GenBank/DDBJ whole genome shotgun (WGS) entry which is preliminary data.</text>
</comment>
<accession>A0A9W4XQV1</accession>
<reference evidence="2" key="1">
    <citation type="submission" date="2023-01" db="EMBL/GenBank/DDBJ databases">
        <authorList>
            <person name="Van Ghelder C."/>
            <person name="Rancurel C."/>
        </authorList>
    </citation>
    <scope>NUCLEOTIDE SEQUENCE</scope>
    <source>
        <strain evidence="2">CNCM I-4278</strain>
    </source>
</reference>
<evidence type="ECO:0000313" key="2">
    <source>
        <dbReference type="EMBL" id="CAI6337325.1"/>
    </source>
</evidence>
<dbReference type="EMBL" id="CAOQHR010000007">
    <property type="protein sequence ID" value="CAI6337325.1"/>
    <property type="molecule type" value="Genomic_DNA"/>
</dbReference>
<evidence type="ECO:0000256" key="1">
    <source>
        <dbReference type="SAM" id="MobiDB-lite"/>
    </source>
</evidence>
<dbReference type="Proteomes" id="UP001152607">
    <property type="component" value="Unassembled WGS sequence"/>
</dbReference>
<sequence>MVVSAVDVITYVGIPLAVLGVLPTIYTCLKSYFTLREITKTLHRNGVIAITRSALLSGIVEIEIPRRSIIPLDRSDPRYFGLRETPSKLKGGTWTLFDWKEMIIGVKSYRLQYQDELVQPQAEIDFEALVAFLLDRGAVPHKEGWADLRSAGLWAPVGTKLLTSPVSTEEALSLAMSDDSDGKLSLSLNWNEEWDTRSKNSLPPYWVKVDAPNSKHDVIAAINLVDQARQEGASDVTRHDHGGFLDDDSVVSVNLGFNPSIRVRIAAAGIQESHFEADPRRLVPLLHLRSPPMSPDSTPGFWFSCGATALQAPQGGLWAFSIPSEILAIARQETVPCGVMVLLQILTDDEVPAWHTVKHDQEVDRLESHFKFTEQARKMNEENRLPPAQRDEARRKRQESQFLDYHNEMRRKLMRDEQRRETQIVDAVQSQRLPITVVVEANLKFLREKLGLERKPDVSGLLKQILYAMLQDPAFARRLATMLDLWKSWAQSGGMSKSHYLAVREDQMMFALASVVWAAMREMVSEPMGTVVGDLQECLRMWKKVRLG</sequence>
<proteinExistence type="predicted"/>
<dbReference type="OrthoDB" id="3166386at2759"/>